<protein>
    <submittedName>
        <fullName evidence="1">Uncharacterized protein</fullName>
    </submittedName>
</protein>
<name>A0A6B3N8S0_9CYAN</name>
<reference evidence="1" key="1">
    <citation type="submission" date="2019-11" db="EMBL/GenBank/DDBJ databases">
        <title>Genomic insights into an expanded diversity of filamentous marine cyanobacteria reveals the extraordinary biosynthetic potential of Moorea and Okeania.</title>
        <authorList>
            <person name="Ferreira Leao T."/>
            <person name="Wang M."/>
            <person name="Moss N."/>
            <person name="Da Silva R."/>
            <person name="Sanders J."/>
            <person name="Nurk S."/>
            <person name="Gurevich A."/>
            <person name="Humphrey G."/>
            <person name="Reher R."/>
            <person name="Zhu Q."/>
            <person name="Belda-Ferre P."/>
            <person name="Glukhov E."/>
            <person name="Rex R."/>
            <person name="Dorrestein P.C."/>
            <person name="Knight R."/>
            <person name="Pevzner P."/>
            <person name="Gerwick W.H."/>
            <person name="Gerwick L."/>
        </authorList>
    </citation>
    <scope>NUCLEOTIDE SEQUENCE</scope>
    <source>
        <strain evidence="1">SIO1C4</strain>
    </source>
</reference>
<dbReference type="AlphaFoldDB" id="A0A6B3N8S0"/>
<accession>A0A6B3N8S0</accession>
<sequence length="55" mass="6059">MGDTSKSSQTKPQVRRISLQEARIRATGVRFSRLLSVMISNGGVQPVQPTAEKLF</sequence>
<proteinExistence type="predicted"/>
<comment type="caution">
    <text evidence="1">The sequence shown here is derived from an EMBL/GenBank/DDBJ whole genome shotgun (WGS) entry which is preliminary data.</text>
</comment>
<dbReference type="EMBL" id="JAAHFQ010000471">
    <property type="protein sequence ID" value="NER30016.1"/>
    <property type="molecule type" value="Genomic_DNA"/>
</dbReference>
<organism evidence="1">
    <name type="scientific">Symploca sp. SIO1C4</name>
    <dbReference type="NCBI Taxonomy" id="2607765"/>
    <lineage>
        <taxon>Bacteria</taxon>
        <taxon>Bacillati</taxon>
        <taxon>Cyanobacteriota</taxon>
        <taxon>Cyanophyceae</taxon>
        <taxon>Coleofasciculales</taxon>
        <taxon>Coleofasciculaceae</taxon>
        <taxon>Symploca</taxon>
    </lineage>
</organism>
<evidence type="ECO:0000313" key="1">
    <source>
        <dbReference type="EMBL" id="NER30016.1"/>
    </source>
</evidence>
<gene>
    <name evidence="1" type="ORF">F6J89_20950</name>
</gene>